<sequence length="112" mass="12643">MKMDFYDPEVPTWQTLLVENKQTRSWSPCIKLLRIAVAVARSPCVVGFDRKPVSQAPTVSQVQRAAEMSEARVAKPERDTGHGDQFCQVYPMFRRSSANLFPPGVEGRCYHG</sequence>
<dbReference type="EMBL" id="CAXAMN010028634">
    <property type="protein sequence ID" value="CAK9117284.1"/>
    <property type="molecule type" value="Genomic_DNA"/>
</dbReference>
<accession>A0ABP0SYG8</accession>
<protein>
    <submittedName>
        <fullName evidence="1">Uncharacterized protein</fullName>
    </submittedName>
</protein>
<evidence type="ECO:0000313" key="1">
    <source>
        <dbReference type="EMBL" id="CAK9117284.1"/>
    </source>
</evidence>
<comment type="caution">
    <text evidence="1">The sequence shown here is derived from an EMBL/GenBank/DDBJ whole genome shotgun (WGS) entry which is preliminary data.</text>
</comment>
<proteinExistence type="predicted"/>
<dbReference type="Proteomes" id="UP001642484">
    <property type="component" value="Unassembled WGS sequence"/>
</dbReference>
<organism evidence="1 2">
    <name type="scientific">Durusdinium trenchii</name>
    <dbReference type="NCBI Taxonomy" id="1381693"/>
    <lineage>
        <taxon>Eukaryota</taxon>
        <taxon>Sar</taxon>
        <taxon>Alveolata</taxon>
        <taxon>Dinophyceae</taxon>
        <taxon>Suessiales</taxon>
        <taxon>Symbiodiniaceae</taxon>
        <taxon>Durusdinium</taxon>
    </lineage>
</organism>
<reference evidence="1 2" key="1">
    <citation type="submission" date="2024-02" db="EMBL/GenBank/DDBJ databases">
        <authorList>
            <person name="Chen Y."/>
            <person name="Shah S."/>
            <person name="Dougan E. K."/>
            <person name="Thang M."/>
            <person name="Chan C."/>
        </authorList>
    </citation>
    <scope>NUCLEOTIDE SEQUENCE [LARGE SCALE GENOMIC DNA]</scope>
</reference>
<gene>
    <name evidence="1" type="ORF">CCMP2556_LOCUS54643</name>
</gene>
<name>A0ABP0SYG8_9DINO</name>
<evidence type="ECO:0000313" key="2">
    <source>
        <dbReference type="Proteomes" id="UP001642484"/>
    </source>
</evidence>
<keyword evidence="2" id="KW-1185">Reference proteome</keyword>